<reference evidence="1 2" key="2">
    <citation type="submission" date="2018-11" db="EMBL/GenBank/DDBJ databases">
        <authorList>
            <consortium name="Pathogen Informatics"/>
        </authorList>
    </citation>
    <scope>NUCLEOTIDE SEQUENCE [LARGE SCALE GENOMIC DNA]</scope>
</reference>
<evidence type="ECO:0000313" key="2">
    <source>
        <dbReference type="Proteomes" id="UP000271162"/>
    </source>
</evidence>
<dbReference type="EMBL" id="UYSL01020862">
    <property type="protein sequence ID" value="VDL76387.1"/>
    <property type="molecule type" value="Genomic_DNA"/>
</dbReference>
<dbReference type="WBParaSite" id="NBR_0001279701-mRNA-1">
    <property type="protein sequence ID" value="NBR_0001279701-mRNA-1"/>
    <property type="gene ID" value="NBR_0001279701"/>
</dbReference>
<keyword evidence="2" id="KW-1185">Reference proteome</keyword>
<name>A0A0N4Y941_NIPBR</name>
<reference evidence="3" key="1">
    <citation type="submission" date="2017-02" db="UniProtKB">
        <authorList>
            <consortium name="WormBaseParasite"/>
        </authorList>
    </citation>
    <scope>IDENTIFICATION</scope>
</reference>
<organism evidence="3">
    <name type="scientific">Nippostrongylus brasiliensis</name>
    <name type="common">Rat hookworm</name>
    <dbReference type="NCBI Taxonomy" id="27835"/>
    <lineage>
        <taxon>Eukaryota</taxon>
        <taxon>Metazoa</taxon>
        <taxon>Ecdysozoa</taxon>
        <taxon>Nematoda</taxon>
        <taxon>Chromadorea</taxon>
        <taxon>Rhabditida</taxon>
        <taxon>Rhabditina</taxon>
        <taxon>Rhabditomorpha</taxon>
        <taxon>Strongyloidea</taxon>
        <taxon>Heligmosomidae</taxon>
        <taxon>Nippostrongylus</taxon>
    </lineage>
</organism>
<evidence type="ECO:0000313" key="3">
    <source>
        <dbReference type="WBParaSite" id="NBR_0001279701-mRNA-1"/>
    </source>
</evidence>
<gene>
    <name evidence="1" type="ORF">NBR_LOCUS12798</name>
</gene>
<dbReference type="AlphaFoldDB" id="A0A0N4Y941"/>
<evidence type="ECO:0000313" key="1">
    <source>
        <dbReference type="EMBL" id="VDL76387.1"/>
    </source>
</evidence>
<proteinExistence type="predicted"/>
<dbReference type="Proteomes" id="UP000271162">
    <property type="component" value="Unassembled WGS sequence"/>
</dbReference>
<protein>
    <submittedName>
        <fullName evidence="1 3">Uncharacterized protein</fullName>
    </submittedName>
</protein>
<sequence>MMEKLPVLLPNASSWDVRHLFLPLLSPRRREKTARLREFGQCAEAKTMGIVGAAEVPVKQSANEAQS</sequence>
<accession>A0A0N4Y941</accession>